<organism evidence="1 2">
    <name type="scientific">Vicia faba</name>
    <name type="common">Broad bean</name>
    <name type="synonym">Faba vulgaris</name>
    <dbReference type="NCBI Taxonomy" id="3906"/>
    <lineage>
        <taxon>Eukaryota</taxon>
        <taxon>Viridiplantae</taxon>
        <taxon>Streptophyta</taxon>
        <taxon>Embryophyta</taxon>
        <taxon>Tracheophyta</taxon>
        <taxon>Spermatophyta</taxon>
        <taxon>Magnoliopsida</taxon>
        <taxon>eudicotyledons</taxon>
        <taxon>Gunneridae</taxon>
        <taxon>Pentapetalae</taxon>
        <taxon>rosids</taxon>
        <taxon>fabids</taxon>
        <taxon>Fabales</taxon>
        <taxon>Fabaceae</taxon>
        <taxon>Papilionoideae</taxon>
        <taxon>50 kb inversion clade</taxon>
        <taxon>NPAAA clade</taxon>
        <taxon>Hologalegina</taxon>
        <taxon>IRL clade</taxon>
        <taxon>Fabeae</taxon>
        <taxon>Vicia</taxon>
    </lineage>
</organism>
<evidence type="ECO:0000313" key="2">
    <source>
        <dbReference type="Proteomes" id="UP001157006"/>
    </source>
</evidence>
<dbReference type="AlphaFoldDB" id="A0AAV0YUG4"/>
<accession>A0AAV0YUG4</accession>
<sequence length="134" mass="14975">MAVTKVVSQVPKITRPPLKMSSLKDAKAVIEEASLPFTHHCNPLYSIFRSRIPPPSISTLTNNCNKQQSTIVKEPVGIVYSENSSNSNNLLRGERVVSRVLSATNEEGRVKGENSIEHVTYEEVCYMEEDYFAC</sequence>
<keyword evidence="2" id="KW-1185">Reference proteome</keyword>
<protein>
    <submittedName>
        <fullName evidence="1">Uncharacterized protein</fullName>
    </submittedName>
</protein>
<evidence type="ECO:0000313" key="1">
    <source>
        <dbReference type="EMBL" id="CAI8587940.1"/>
    </source>
</evidence>
<reference evidence="1 2" key="1">
    <citation type="submission" date="2023-01" db="EMBL/GenBank/DDBJ databases">
        <authorList>
            <person name="Kreplak J."/>
        </authorList>
    </citation>
    <scope>NUCLEOTIDE SEQUENCE [LARGE SCALE GENOMIC DNA]</scope>
</reference>
<gene>
    <name evidence="1" type="ORF">VFH_I324160</name>
</gene>
<proteinExistence type="predicted"/>
<dbReference type="EMBL" id="OX451736">
    <property type="protein sequence ID" value="CAI8587940.1"/>
    <property type="molecule type" value="Genomic_DNA"/>
</dbReference>
<dbReference type="Proteomes" id="UP001157006">
    <property type="component" value="Chromosome 1L"/>
</dbReference>
<name>A0AAV0YUG4_VICFA</name>